<dbReference type="GO" id="GO:0009253">
    <property type="term" value="P:peptidoglycan catabolic process"/>
    <property type="evidence" value="ECO:0007669"/>
    <property type="project" value="InterPro"/>
</dbReference>
<keyword evidence="3" id="KW-0378">Hydrolase</keyword>
<reference evidence="6" key="1">
    <citation type="journal article" date="2013" name="Stand. Genomic Sci.">
        <title>Complete genome sequence of the halophilic bacterium Spirochaeta africana type strain (Z-7692(T)) from the alkaline Lake Magadi in the East African Rift.</title>
        <authorList>
            <person name="Liolos K."/>
            <person name="Abt B."/>
            <person name="Scheuner C."/>
            <person name="Teshima H."/>
            <person name="Held B."/>
            <person name="Lapidus A."/>
            <person name="Nolan M."/>
            <person name="Lucas S."/>
            <person name="Deshpande S."/>
            <person name="Cheng J.F."/>
            <person name="Tapia R."/>
            <person name="Goodwin L.A."/>
            <person name="Pitluck S."/>
            <person name="Pagani I."/>
            <person name="Ivanova N."/>
            <person name="Mavromatis K."/>
            <person name="Mikhailova N."/>
            <person name="Huntemann M."/>
            <person name="Pati A."/>
            <person name="Chen A."/>
            <person name="Palaniappan K."/>
            <person name="Land M."/>
            <person name="Rohde M."/>
            <person name="Tindall B.J."/>
            <person name="Detter J.C."/>
            <person name="Goker M."/>
            <person name="Bristow J."/>
            <person name="Eisen J.A."/>
            <person name="Markowitz V."/>
            <person name="Hugenholtz P."/>
            <person name="Woyke T."/>
            <person name="Klenk H.P."/>
            <person name="Kyrpides N.C."/>
        </authorList>
    </citation>
    <scope>NUCLEOTIDE SEQUENCE</scope>
    <source>
        <strain evidence="6">ATCC 700263 / DSM 8902 / Z-7692</strain>
    </source>
</reference>
<name>H9UJN8_SPIAZ</name>
<dbReference type="Pfam" id="PF01520">
    <property type="entry name" value="Amidase_3"/>
    <property type="match status" value="1"/>
</dbReference>
<evidence type="ECO:0000256" key="1">
    <source>
        <dbReference type="ARBA" id="ARBA00001561"/>
    </source>
</evidence>
<dbReference type="PANTHER" id="PTHR30404:SF0">
    <property type="entry name" value="N-ACETYLMURAMOYL-L-ALANINE AMIDASE AMIC"/>
    <property type="match status" value="1"/>
</dbReference>
<protein>
    <recommendedName>
        <fullName evidence="2">N-acetylmuramoyl-L-alanine amidase</fullName>
        <ecNumber evidence="2">3.5.1.28</ecNumber>
    </recommendedName>
</protein>
<evidence type="ECO:0000256" key="3">
    <source>
        <dbReference type="ARBA" id="ARBA00022801"/>
    </source>
</evidence>
<dbReference type="HOGENOM" id="CLU_014322_0_0_12"/>
<dbReference type="EMBL" id="CP003282">
    <property type="protein sequence ID" value="AFG37731.1"/>
    <property type="molecule type" value="Genomic_DNA"/>
</dbReference>
<dbReference type="AlphaFoldDB" id="H9UJN8"/>
<dbReference type="GO" id="GO:0030288">
    <property type="term" value="C:outer membrane-bounded periplasmic space"/>
    <property type="evidence" value="ECO:0007669"/>
    <property type="project" value="TreeGrafter"/>
</dbReference>
<dbReference type="Gene3D" id="3.40.630.40">
    <property type="entry name" value="Zn-dependent exopeptidases"/>
    <property type="match status" value="1"/>
</dbReference>
<keyword evidence="6" id="KW-1185">Reference proteome</keyword>
<feature type="domain" description="MurNAc-LAA" evidence="4">
    <location>
        <begin position="203"/>
        <end position="350"/>
    </location>
</feature>
<dbReference type="Proteomes" id="UP000007383">
    <property type="component" value="Chromosome"/>
</dbReference>
<proteinExistence type="predicted"/>
<evidence type="ECO:0000259" key="4">
    <source>
        <dbReference type="SMART" id="SM00646"/>
    </source>
</evidence>
<dbReference type="EC" id="3.5.1.28" evidence="2"/>
<dbReference type="SMART" id="SM00646">
    <property type="entry name" value="Ami_3"/>
    <property type="match status" value="1"/>
</dbReference>
<sequence>MPIGQKVKTANRSVHSHTGFSTTAARLLLCCAAVLLLPQLLHAGSVPLLQVAEELDLQLQWDAVSSRGTLVRGDTYLGFFPGVPFAAVNYQRTIPIDPVSWDSQGGLLVTPETREIIERLFPPPAEQPPGRISTVFIDPGHGGKDPGAIGRHTVDGTPMELREKDVVLDVSLRLARLLRQRNPEIDIVMSREDDRYIELIDRYEMANDVAAGANDSTLFVSIHANASINTRAQGFEVWYLPPEFRRTLITEADYRGSEEIVPILNTMMEEELTIQSILLGRHILSGLEGQLGSGVPNRGLKQETFAVVRGAHMPSVLVEIGFLTNSEEFRRLQDSAYLQEIAEGIYNGLNEFIKSY</sequence>
<evidence type="ECO:0000313" key="5">
    <source>
        <dbReference type="EMBL" id="AFG37731.1"/>
    </source>
</evidence>
<dbReference type="SUPFAM" id="SSF53187">
    <property type="entry name" value="Zn-dependent exopeptidases"/>
    <property type="match status" value="1"/>
</dbReference>
<accession>H9UJN8</accession>
<comment type="catalytic activity">
    <reaction evidence="1">
        <text>Hydrolyzes the link between N-acetylmuramoyl residues and L-amino acid residues in certain cell-wall glycopeptides.</text>
        <dbReference type="EC" id="3.5.1.28"/>
    </reaction>
</comment>
<dbReference type="GO" id="GO:0008745">
    <property type="term" value="F:N-acetylmuramoyl-L-alanine amidase activity"/>
    <property type="evidence" value="ECO:0007669"/>
    <property type="project" value="UniProtKB-EC"/>
</dbReference>
<dbReference type="eggNOG" id="COG0860">
    <property type="taxonomic scope" value="Bacteria"/>
</dbReference>
<dbReference type="PANTHER" id="PTHR30404">
    <property type="entry name" value="N-ACETYLMURAMOYL-L-ALANINE AMIDASE"/>
    <property type="match status" value="1"/>
</dbReference>
<evidence type="ECO:0000313" key="6">
    <source>
        <dbReference type="Proteomes" id="UP000007383"/>
    </source>
</evidence>
<dbReference type="PATRIC" id="fig|889378.3.peg.1660"/>
<dbReference type="CDD" id="cd02696">
    <property type="entry name" value="MurNAc-LAA"/>
    <property type="match status" value="1"/>
</dbReference>
<dbReference type="InterPro" id="IPR050695">
    <property type="entry name" value="N-acetylmuramoyl_amidase_3"/>
</dbReference>
<organism evidence="5 6">
    <name type="scientific">Spirochaeta africana (strain ATCC 700263 / DSM 8902 / Z-7692)</name>
    <dbReference type="NCBI Taxonomy" id="889378"/>
    <lineage>
        <taxon>Bacteria</taxon>
        <taxon>Pseudomonadati</taxon>
        <taxon>Spirochaetota</taxon>
        <taxon>Spirochaetia</taxon>
        <taxon>Spirochaetales</taxon>
        <taxon>Spirochaetaceae</taxon>
        <taxon>Spirochaeta</taxon>
    </lineage>
</organism>
<gene>
    <name evidence="5" type="ordered locus">Spiaf_1674</name>
</gene>
<dbReference type="InterPro" id="IPR002508">
    <property type="entry name" value="MurNAc-LAA_cat"/>
</dbReference>
<dbReference type="STRING" id="889378.Spiaf_1674"/>
<evidence type="ECO:0000256" key="2">
    <source>
        <dbReference type="ARBA" id="ARBA00011901"/>
    </source>
</evidence>
<dbReference type="KEGG" id="sfc:Spiaf_1674"/>